<gene>
    <name evidence="1" type="ORF">LOK49_LG09G00424</name>
</gene>
<evidence type="ECO:0000313" key="2">
    <source>
        <dbReference type="Proteomes" id="UP001060215"/>
    </source>
</evidence>
<organism evidence="1 2">
    <name type="scientific">Camellia lanceoleosa</name>
    <dbReference type="NCBI Taxonomy" id="1840588"/>
    <lineage>
        <taxon>Eukaryota</taxon>
        <taxon>Viridiplantae</taxon>
        <taxon>Streptophyta</taxon>
        <taxon>Embryophyta</taxon>
        <taxon>Tracheophyta</taxon>
        <taxon>Spermatophyta</taxon>
        <taxon>Magnoliopsida</taxon>
        <taxon>eudicotyledons</taxon>
        <taxon>Gunneridae</taxon>
        <taxon>Pentapetalae</taxon>
        <taxon>asterids</taxon>
        <taxon>Ericales</taxon>
        <taxon>Theaceae</taxon>
        <taxon>Camellia</taxon>
    </lineage>
</organism>
<comment type="caution">
    <text evidence="1">The sequence shown here is derived from an EMBL/GenBank/DDBJ whole genome shotgun (WGS) entry which is preliminary data.</text>
</comment>
<sequence length="201" mass="22119">MEILNMNHIHILLLIISIFSLVTFNFNGATAANPHPQTKPARPSTLNPAIKKICDSTDYSAVCASSVVPYLINGKTDRASVLIMQVNAGIHATERGIQITKRAMNQPSTSYVAQRVNLCLQEYDSALDDWKGALGFVKARREFEVANVLTTIVSHTSVCEDSFAEDPTFNMSTFPFVKINDLIRTMAGSALSIRINAFPEK</sequence>
<keyword evidence="2" id="KW-1185">Reference proteome</keyword>
<dbReference type="EMBL" id="CM045765">
    <property type="protein sequence ID" value="KAI7999958.1"/>
    <property type="molecule type" value="Genomic_DNA"/>
</dbReference>
<evidence type="ECO:0000313" key="1">
    <source>
        <dbReference type="EMBL" id="KAI7999958.1"/>
    </source>
</evidence>
<dbReference type="Proteomes" id="UP001060215">
    <property type="component" value="Chromosome 8"/>
</dbReference>
<protein>
    <submittedName>
        <fullName evidence="1">Uncharacterized protein</fullName>
    </submittedName>
</protein>
<accession>A0ACC0GFN6</accession>
<proteinExistence type="predicted"/>
<name>A0ACC0GFN6_9ERIC</name>
<reference evidence="1 2" key="1">
    <citation type="journal article" date="2022" name="Plant J.">
        <title>Chromosome-level genome of Camellia lanceoleosa provides a valuable resource for understanding genome evolution and self-incompatibility.</title>
        <authorList>
            <person name="Gong W."/>
            <person name="Xiao S."/>
            <person name="Wang L."/>
            <person name="Liao Z."/>
            <person name="Chang Y."/>
            <person name="Mo W."/>
            <person name="Hu G."/>
            <person name="Li W."/>
            <person name="Zhao G."/>
            <person name="Zhu H."/>
            <person name="Hu X."/>
            <person name="Ji K."/>
            <person name="Xiang X."/>
            <person name="Song Q."/>
            <person name="Yuan D."/>
            <person name="Jin S."/>
            <person name="Zhang L."/>
        </authorList>
    </citation>
    <scope>NUCLEOTIDE SEQUENCE [LARGE SCALE GENOMIC DNA]</scope>
    <source>
        <strain evidence="1">SQ_2022a</strain>
    </source>
</reference>